<reference evidence="3 4" key="1">
    <citation type="submission" date="2018-11" db="EMBL/GenBank/DDBJ databases">
        <title>Draft genome sequence of Cellulomonas takizawaensis strain TKZ-21.</title>
        <authorList>
            <person name="Yamamura H."/>
            <person name="Hayashi T."/>
            <person name="Hamada M."/>
            <person name="Serisawa Y."/>
            <person name="Matsuyama K."/>
            <person name="Nakagawa Y."/>
            <person name="Otoguro M."/>
            <person name="Yanagida F."/>
            <person name="Hayakawa M."/>
        </authorList>
    </citation>
    <scope>NUCLEOTIDE SEQUENCE [LARGE SCALE GENOMIC DNA]</scope>
    <source>
        <strain evidence="3 4">TKZ-21</strain>
    </source>
</reference>
<feature type="transmembrane region" description="Helical" evidence="2">
    <location>
        <begin position="33"/>
        <end position="52"/>
    </location>
</feature>
<dbReference type="Proteomes" id="UP000288246">
    <property type="component" value="Unassembled WGS sequence"/>
</dbReference>
<name>A0A401UWB8_9CELL</name>
<evidence type="ECO:0000256" key="1">
    <source>
        <dbReference type="SAM" id="MobiDB-lite"/>
    </source>
</evidence>
<organism evidence="3 4">
    <name type="scientific">Cellulomonas algicola</name>
    <dbReference type="NCBI Taxonomy" id="2071633"/>
    <lineage>
        <taxon>Bacteria</taxon>
        <taxon>Bacillati</taxon>
        <taxon>Actinomycetota</taxon>
        <taxon>Actinomycetes</taxon>
        <taxon>Micrococcales</taxon>
        <taxon>Cellulomonadaceae</taxon>
        <taxon>Cellulomonas</taxon>
    </lineage>
</organism>
<dbReference type="AlphaFoldDB" id="A0A401UWB8"/>
<comment type="caution">
    <text evidence="3">The sequence shown here is derived from an EMBL/GenBank/DDBJ whole genome shotgun (WGS) entry which is preliminary data.</text>
</comment>
<evidence type="ECO:0000313" key="3">
    <source>
        <dbReference type="EMBL" id="GCD18890.1"/>
    </source>
</evidence>
<sequence length="206" mass="20325">MTADGTTTDPDGPLAVADDPDVDGLVPRPRRSAALAVGALVVAVLVGGWASAGARPSVVDPSGAAGGAARELGGDQVLVGVDLVPGGVGRLTVESVGDVPGARVLGAWVAPATAQPGVGSSTGGIFVEDGPVPVPGEPFADAVPLPARVPGDADSSLVVLWDVTDCAVVQRLVEGPQVRLRTLVGPVTEHLPALAAPTYLEDCDAA</sequence>
<keyword evidence="2" id="KW-0812">Transmembrane</keyword>
<dbReference type="EMBL" id="BHYL01000034">
    <property type="protein sequence ID" value="GCD18890.1"/>
    <property type="molecule type" value="Genomic_DNA"/>
</dbReference>
<keyword evidence="4" id="KW-1185">Reference proteome</keyword>
<accession>A0A401UWB8</accession>
<evidence type="ECO:0000313" key="4">
    <source>
        <dbReference type="Proteomes" id="UP000288246"/>
    </source>
</evidence>
<protein>
    <submittedName>
        <fullName evidence="3">Uncharacterized protein</fullName>
    </submittedName>
</protein>
<feature type="region of interest" description="Disordered" evidence="1">
    <location>
        <begin position="1"/>
        <end position="21"/>
    </location>
</feature>
<dbReference type="OrthoDB" id="3291337at2"/>
<feature type="compositionally biased region" description="Low complexity" evidence="1">
    <location>
        <begin position="1"/>
        <end position="13"/>
    </location>
</feature>
<dbReference type="RefSeq" id="WP_124341436.1">
    <property type="nucleotide sequence ID" value="NZ_BHYL01000034.1"/>
</dbReference>
<keyword evidence="2" id="KW-1133">Transmembrane helix</keyword>
<gene>
    <name evidence="3" type="ORF">CTKZ_04520</name>
</gene>
<proteinExistence type="predicted"/>
<evidence type="ECO:0000256" key="2">
    <source>
        <dbReference type="SAM" id="Phobius"/>
    </source>
</evidence>
<keyword evidence="2" id="KW-0472">Membrane</keyword>